<protein>
    <submittedName>
        <fullName evidence="3">Protein kinase domain-containing protein</fullName>
    </submittedName>
</protein>
<reference evidence="3" key="1">
    <citation type="submission" date="2016-06" db="UniProtKB">
        <authorList>
            <consortium name="WormBaseParasite"/>
        </authorList>
    </citation>
    <scope>IDENTIFICATION</scope>
</reference>
<evidence type="ECO:0000313" key="2">
    <source>
        <dbReference type="Proteomes" id="UP000270296"/>
    </source>
</evidence>
<dbReference type="WBParaSite" id="SBAD_0001345501-mRNA-1">
    <property type="protein sequence ID" value="SBAD_0001345501-mRNA-1"/>
    <property type="gene ID" value="SBAD_0001345501"/>
</dbReference>
<reference evidence="1 2" key="2">
    <citation type="submission" date="2018-11" db="EMBL/GenBank/DDBJ databases">
        <authorList>
            <consortium name="Pathogen Informatics"/>
        </authorList>
    </citation>
    <scope>NUCLEOTIDE SEQUENCE [LARGE SCALE GENOMIC DNA]</scope>
</reference>
<proteinExistence type="predicted"/>
<dbReference type="AlphaFoldDB" id="A0A183JAZ1"/>
<keyword evidence="2" id="KW-1185">Reference proteome</keyword>
<sequence length="96" mass="10785">MTVKAVFALRFRWPSLAATEKWQALTDIGRNTRIHPTVDLKATDQFLALGLVLEKIFLHQCSRSSGDVVAWIFSLLPLVPLSYLSEQLVIRFDGVG</sequence>
<organism evidence="3">
    <name type="scientific">Soboliphyme baturini</name>
    <dbReference type="NCBI Taxonomy" id="241478"/>
    <lineage>
        <taxon>Eukaryota</taxon>
        <taxon>Metazoa</taxon>
        <taxon>Ecdysozoa</taxon>
        <taxon>Nematoda</taxon>
        <taxon>Enoplea</taxon>
        <taxon>Dorylaimia</taxon>
        <taxon>Dioctophymatida</taxon>
        <taxon>Dioctophymatoidea</taxon>
        <taxon>Soboliphymatidae</taxon>
        <taxon>Soboliphyme</taxon>
    </lineage>
</organism>
<evidence type="ECO:0000313" key="3">
    <source>
        <dbReference type="WBParaSite" id="SBAD_0001345501-mRNA-1"/>
    </source>
</evidence>
<accession>A0A183JAZ1</accession>
<evidence type="ECO:0000313" key="1">
    <source>
        <dbReference type="EMBL" id="VDP53582.1"/>
    </source>
</evidence>
<dbReference type="Proteomes" id="UP000270296">
    <property type="component" value="Unassembled WGS sequence"/>
</dbReference>
<name>A0A183JAZ1_9BILA</name>
<gene>
    <name evidence="1" type="ORF">SBAD_LOCUS13039</name>
</gene>
<dbReference type="EMBL" id="UZAM01019906">
    <property type="protein sequence ID" value="VDP53582.1"/>
    <property type="molecule type" value="Genomic_DNA"/>
</dbReference>